<proteinExistence type="predicted"/>
<evidence type="ECO:0000313" key="4">
    <source>
        <dbReference type="WBParaSite" id="PSAMB.scaffold96size80756.g1810.t1"/>
    </source>
</evidence>
<reference evidence="4" key="1">
    <citation type="submission" date="2022-11" db="UniProtKB">
        <authorList>
            <consortium name="WormBaseParasite"/>
        </authorList>
    </citation>
    <scope>IDENTIFICATION</scope>
</reference>
<name>A0A914XR71_9BILA</name>
<keyword evidence="3" id="KW-1185">Reference proteome</keyword>
<keyword evidence="2" id="KW-1133">Transmembrane helix</keyword>
<sequence>MASPRVLTSFDDFWHPCNAFGDHHCAHVLYSLRMFSIAALLVGIALLLIAVVYLFQFVVQVLRIVRRENQREQVQAPTPPPPANDRAAGGVQEQRGDQKRNVSFARA</sequence>
<feature type="region of interest" description="Disordered" evidence="1">
    <location>
        <begin position="70"/>
        <end position="107"/>
    </location>
</feature>
<protein>
    <submittedName>
        <fullName evidence="4">Uncharacterized protein</fullName>
    </submittedName>
</protein>
<dbReference type="AlphaFoldDB" id="A0A914XR71"/>
<keyword evidence="2" id="KW-0472">Membrane</keyword>
<evidence type="ECO:0000256" key="2">
    <source>
        <dbReference type="SAM" id="Phobius"/>
    </source>
</evidence>
<keyword evidence="2" id="KW-0812">Transmembrane</keyword>
<dbReference type="WBParaSite" id="PSAMB.scaffold96size80756.g1810.t1">
    <property type="protein sequence ID" value="PSAMB.scaffold96size80756.g1810.t1"/>
    <property type="gene ID" value="PSAMB.scaffold96size80756.g1810"/>
</dbReference>
<feature type="transmembrane region" description="Helical" evidence="2">
    <location>
        <begin position="37"/>
        <end position="62"/>
    </location>
</feature>
<organism evidence="3 4">
    <name type="scientific">Plectus sambesii</name>
    <dbReference type="NCBI Taxonomy" id="2011161"/>
    <lineage>
        <taxon>Eukaryota</taxon>
        <taxon>Metazoa</taxon>
        <taxon>Ecdysozoa</taxon>
        <taxon>Nematoda</taxon>
        <taxon>Chromadorea</taxon>
        <taxon>Plectida</taxon>
        <taxon>Plectina</taxon>
        <taxon>Plectoidea</taxon>
        <taxon>Plectidae</taxon>
        <taxon>Plectus</taxon>
    </lineage>
</organism>
<evidence type="ECO:0000313" key="3">
    <source>
        <dbReference type="Proteomes" id="UP000887566"/>
    </source>
</evidence>
<accession>A0A914XR71</accession>
<evidence type="ECO:0000256" key="1">
    <source>
        <dbReference type="SAM" id="MobiDB-lite"/>
    </source>
</evidence>
<dbReference type="Proteomes" id="UP000887566">
    <property type="component" value="Unplaced"/>
</dbReference>